<proteinExistence type="predicted"/>
<dbReference type="GeneID" id="17324478"/>
<accession>R7QGR9</accession>
<organism evidence="1 2">
    <name type="scientific">Chondrus crispus</name>
    <name type="common">Carrageen Irish moss</name>
    <name type="synonym">Polymorpha crispa</name>
    <dbReference type="NCBI Taxonomy" id="2769"/>
    <lineage>
        <taxon>Eukaryota</taxon>
        <taxon>Rhodophyta</taxon>
        <taxon>Florideophyceae</taxon>
        <taxon>Rhodymeniophycidae</taxon>
        <taxon>Gigartinales</taxon>
        <taxon>Gigartinaceae</taxon>
        <taxon>Chondrus</taxon>
    </lineage>
</organism>
<evidence type="ECO:0000313" key="1">
    <source>
        <dbReference type="EMBL" id="CDF36943.1"/>
    </source>
</evidence>
<keyword evidence="2" id="KW-1185">Reference proteome</keyword>
<dbReference type="AlphaFoldDB" id="R7QGR9"/>
<name>R7QGR9_CHOCR</name>
<reference evidence="2" key="1">
    <citation type="journal article" date="2013" name="Proc. Natl. Acad. Sci. U.S.A.">
        <title>Genome structure and metabolic features in the red seaweed Chondrus crispus shed light on evolution of the Archaeplastida.</title>
        <authorList>
            <person name="Collen J."/>
            <person name="Porcel B."/>
            <person name="Carre W."/>
            <person name="Ball S.G."/>
            <person name="Chaparro C."/>
            <person name="Tonon T."/>
            <person name="Barbeyron T."/>
            <person name="Michel G."/>
            <person name="Noel B."/>
            <person name="Valentin K."/>
            <person name="Elias M."/>
            <person name="Artiguenave F."/>
            <person name="Arun A."/>
            <person name="Aury J.M."/>
            <person name="Barbosa-Neto J.F."/>
            <person name="Bothwell J.H."/>
            <person name="Bouget F.Y."/>
            <person name="Brillet L."/>
            <person name="Cabello-Hurtado F."/>
            <person name="Capella-Gutierrez S."/>
            <person name="Charrier B."/>
            <person name="Cladiere L."/>
            <person name="Cock J.M."/>
            <person name="Coelho S.M."/>
            <person name="Colleoni C."/>
            <person name="Czjzek M."/>
            <person name="Da Silva C."/>
            <person name="Delage L."/>
            <person name="Denoeud F."/>
            <person name="Deschamps P."/>
            <person name="Dittami S.M."/>
            <person name="Gabaldon T."/>
            <person name="Gachon C.M."/>
            <person name="Groisillier A."/>
            <person name="Herve C."/>
            <person name="Jabbari K."/>
            <person name="Katinka M."/>
            <person name="Kloareg B."/>
            <person name="Kowalczyk N."/>
            <person name="Labadie K."/>
            <person name="Leblanc C."/>
            <person name="Lopez P.J."/>
            <person name="McLachlan D.H."/>
            <person name="Meslet-Cladiere L."/>
            <person name="Moustafa A."/>
            <person name="Nehr Z."/>
            <person name="Nyvall Collen P."/>
            <person name="Panaud O."/>
            <person name="Partensky F."/>
            <person name="Poulain J."/>
            <person name="Rensing S.A."/>
            <person name="Rousvoal S."/>
            <person name="Samson G."/>
            <person name="Symeonidi A."/>
            <person name="Weissenbach J."/>
            <person name="Zambounis A."/>
            <person name="Wincker P."/>
            <person name="Boyen C."/>
        </authorList>
    </citation>
    <scope>NUCLEOTIDE SEQUENCE [LARGE SCALE GENOMIC DNA]</scope>
    <source>
        <strain evidence="2">cv. Stackhouse</strain>
    </source>
</reference>
<sequence length="122" mass="13676">MRRAKIRNGTIWSAENVAKRICDSRKTIRRSSLVERPVTMKGKVGIAPLGSASPHGIAGTRDRCCDKRLTGYTRASRVWDPSLYVDLRQYDSSFYLCESLVSEGIKRWNVCDCGYGPSVANM</sequence>
<dbReference type="EMBL" id="HG001808">
    <property type="protein sequence ID" value="CDF36943.1"/>
    <property type="molecule type" value="Genomic_DNA"/>
</dbReference>
<dbReference type="KEGG" id="ccp:CHC_T00004938001"/>
<gene>
    <name evidence="1" type="ORF">CHC_T00004938001</name>
</gene>
<dbReference type="RefSeq" id="XP_005716762.1">
    <property type="nucleotide sequence ID" value="XM_005716705.1"/>
</dbReference>
<protein>
    <submittedName>
        <fullName evidence="1">Uncharacterized protein</fullName>
    </submittedName>
</protein>
<dbReference type="Proteomes" id="UP000012073">
    <property type="component" value="Unassembled WGS sequence"/>
</dbReference>
<dbReference type="Gramene" id="CDF36943">
    <property type="protein sequence ID" value="CDF36943"/>
    <property type="gene ID" value="CHC_T00004938001"/>
</dbReference>
<evidence type="ECO:0000313" key="2">
    <source>
        <dbReference type="Proteomes" id="UP000012073"/>
    </source>
</evidence>